<name>A0AAN6G2R6_9BASI</name>
<sequence length="180" mass="19977">MVKFPRKIKEALASAQRDGAAARTRAEQVAATSCRIGHIHIPLDDIAAACAAYKERLNDIAALQRDKKGLPAELKAAQALIGELNRAIARLEQHAGNNIAQGAQDDGVFNAQDLVRAEERAVPREPQDRVRVLEQQVLDGFAHLHQRLDILAAHRPENLGVGAHRRDGLLWRLVRRFKPY</sequence>
<gene>
    <name evidence="1" type="ORF">OC842_008026</name>
</gene>
<protein>
    <submittedName>
        <fullName evidence="1">Uncharacterized protein</fullName>
    </submittedName>
</protein>
<keyword evidence="2" id="KW-1185">Reference proteome</keyword>
<evidence type="ECO:0000313" key="1">
    <source>
        <dbReference type="EMBL" id="KAK0517719.1"/>
    </source>
</evidence>
<dbReference type="AlphaFoldDB" id="A0AAN6G2R6"/>
<evidence type="ECO:0000313" key="2">
    <source>
        <dbReference type="Proteomes" id="UP001176521"/>
    </source>
</evidence>
<organism evidence="1 2">
    <name type="scientific">Tilletia horrida</name>
    <dbReference type="NCBI Taxonomy" id="155126"/>
    <lineage>
        <taxon>Eukaryota</taxon>
        <taxon>Fungi</taxon>
        <taxon>Dikarya</taxon>
        <taxon>Basidiomycota</taxon>
        <taxon>Ustilaginomycotina</taxon>
        <taxon>Exobasidiomycetes</taxon>
        <taxon>Tilletiales</taxon>
        <taxon>Tilletiaceae</taxon>
        <taxon>Tilletia</taxon>
    </lineage>
</organism>
<comment type="caution">
    <text evidence="1">The sequence shown here is derived from an EMBL/GenBank/DDBJ whole genome shotgun (WGS) entry which is preliminary data.</text>
</comment>
<accession>A0AAN6G2R6</accession>
<proteinExistence type="predicted"/>
<reference evidence="1" key="1">
    <citation type="journal article" date="2023" name="PhytoFront">
        <title>Draft Genome Resources of Seven Strains of Tilletia horrida, Causal Agent of Kernel Smut of Rice.</title>
        <authorList>
            <person name="Khanal S."/>
            <person name="Antony Babu S."/>
            <person name="Zhou X.G."/>
        </authorList>
    </citation>
    <scope>NUCLEOTIDE SEQUENCE</scope>
    <source>
        <strain evidence="1">TX3</strain>
    </source>
</reference>
<dbReference type="EMBL" id="JAPDMQ010001674">
    <property type="protein sequence ID" value="KAK0517719.1"/>
    <property type="molecule type" value="Genomic_DNA"/>
</dbReference>
<dbReference type="Proteomes" id="UP001176521">
    <property type="component" value="Unassembled WGS sequence"/>
</dbReference>